<feature type="compositionally biased region" description="Pro residues" evidence="1">
    <location>
        <begin position="135"/>
        <end position="148"/>
    </location>
</feature>
<keyword evidence="3" id="KW-1185">Reference proteome</keyword>
<feature type="compositionally biased region" description="Acidic residues" evidence="1">
    <location>
        <begin position="244"/>
        <end position="256"/>
    </location>
</feature>
<feature type="compositionally biased region" description="Low complexity" evidence="1">
    <location>
        <begin position="102"/>
        <end position="122"/>
    </location>
</feature>
<feature type="compositionally biased region" description="Polar residues" evidence="1">
    <location>
        <begin position="307"/>
        <end position="317"/>
    </location>
</feature>
<feature type="compositionally biased region" description="Basic and acidic residues" evidence="1">
    <location>
        <begin position="322"/>
        <end position="335"/>
    </location>
</feature>
<dbReference type="EMBL" id="KZ293645">
    <property type="protein sequence ID" value="PBL02129.1"/>
    <property type="molecule type" value="Genomic_DNA"/>
</dbReference>
<feature type="compositionally biased region" description="Pro residues" evidence="1">
    <location>
        <begin position="84"/>
        <end position="101"/>
    </location>
</feature>
<feature type="compositionally biased region" description="Polar residues" evidence="1">
    <location>
        <begin position="482"/>
        <end position="511"/>
    </location>
</feature>
<dbReference type="OMA" id="VAMDRPH"/>
<dbReference type="STRING" id="47427.A0A2H3EGX2"/>
<evidence type="ECO:0000313" key="2">
    <source>
        <dbReference type="EMBL" id="PBL02129.1"/>
    </source>
</evidence>
<protein>
    <submittedName>
        <fullName evidence="2">Uncharacterized protein</fullName>
    </submittedName>
</protein>
<feature type="compositionally biased region" description="Polar residues" evidence="1">
    <location>
        <begin position="418"/>
        <end position="437"/>
    </location>
</feature>
<accession>A0A2H3EGX2</accession>
<dbReference type="Proteomes" id="UP000217790">
    <property type="component" value="Unassembled WGS sequence"/>
</dbReference>
<dbReference type="AlphaFoldDB" id="A0A2H3EGX2"/>
<feature type="compositionally biased region" description="Gly residues" evidence="1">
    <location>
        <begin position="48"/>
        <end position="69"/>
    </location>
</feature>
<reference evidence="3" key="1">
    <citation type="journal article" date="2017" name="Nat. Ecol. Evol.">
        <title>Genome expansion and lineage-specific genetic innovations in the forest pathogenic fungi Armillaria.</title>
        <authorList>
            <person name="Sipos G."/>
            <person name="Prasanna A.N."/>
            <person name="Walter M.C."/>
            <person name="O'Connor E."/>
            <person name="Balint B."/>
            <person name="Krizsan K."/>
            <person name="Kiss B."/>
            <person name="Hess J."/>
            <person name="Varga T."/>
            <person name="Slot J."/>
            <person name="Riley R."/>
            <person name="Boka B."/>
            <person name="Rigling D."/>
            <person name="Barry K."/>
            <person name="Lee J."/>
            <person name="Mihaltcheva S."/>
            <person name="LaButti K."/>
            <person name="Lipzen A."/>
            <person name="Waldron R."/>
            <person name="Moloney N.M."/>
            <person name="Sperisen C."/>
            <person name="Kredics L."/>
            <person name="Vagvoelgyi C."/>
            <person name="Patrignani A."/>
            <person name="Fitzpatrick D."/>
            <person name="Nagy I."/>
            <person name="Doyle S."/>
            <person name="Anderson J.B."/>
            <person name="Grigoriev I.V."/>
            <person name="Gueldener U."/>
            <person name="Muensterkoetter M."/>
            <person name="Nagy L.G."/>
        </authorList>
    </citation>
    <scope>NUCLEOTIDE SEQUENCE [LARGE SCALE GENOMIC DNA]</scope>
    <source>
        <strain evidence="3">Ar21-2</strain>
    </source>
</reference>
<feature type="compositionally biased region" description="Low complexity" evidence="1">
    <location>
        <begin position="70"/>
        <end position="83"/>
    </location>
</feature>
<feature type="region of interest" description="Disordered" evidence="1">
    <location>
        <begin position="1"/>
        <end position="214"/>
    </location>
</feature>
<proteinExistence type="predicted"/>
<organism evidence="2 3">
    <name type="scientific">Armillaria gallica</name>
    <name type="common">Bulbous honey fungus</name>
    <name type="synonym">Armillaria bulbosa</name>
    <dbReference type="NCBI Taxonomy" id="47427"/>
    <lineage>
        <taxon>Eukaryota</taxon>
        <taxon>Fungi</taxon>
        <taxon>Dikarya</taxon>
        <taxon>Basidiomycota</taxon>
        <taxon>Agaricomycotina</taxon>
        <taxon>Agaricomycetes</taxon>
        <taxon>Agaricomycetidae</taxon>
        <taxon>Agaricales</taxon>
        <taxon>Marasmiineae</taxon>
        <taxon>Physalacriaceae</taxon>
        <taxon>Armillaria</taxon>
    </lineage>
</organism>
<dbReference type="OrthoDB" id="3267789at2759"/>
<sequence>MATPAPPRPIANGPVSGGPSTPRPRDWSRTSEPGAAFSGIGRGRRGSGGRGGRGGRGGGRGGRGGGGGAPKPADTADTAADTSAPPPPPSTQTTKPTPPKLTPTQKQPSTTSPVTPTSAKAKSSSRRSSRNSPAANPPTPTTDVPPTPTTASRTSNRRQRPQNQSKAPKDVPKINAPPAANERPSRQRNRPAPLNAPPKAASPSPGNVNHLDVRHDIDALVERVRASAMAEARPTTPGSHIDWAGDEDDTLPDLDDWGVKPQPPSEPQDSAISPIIVEGLTPLPDLVSKPSFDEHDGLSPSMASIYPPSSGSPQQIDSALSEESKKEEVSLKEADAAAVSVPPSHDVPTVSEAEFLQTKPSVPVVDTPRAPLHPSLPPKPASSVVSVNLRRGAPMRKSAPPKNNKSGISSKPAEQPKPNEQSKPTEQSNATETSITTEHSKPALDQSLHAPSQAKPPLLVVDPPKPGLEASIHAPKPGEPTSAPSDITTYAASRNGPDTHNPTHNRNSTVGRQPPIQHPSPMRLNPRNARSGASTPRRGYAQDGYHARTHSSPPTVDNHRPHHTSRPILTGDAISRLIKTIGGTSPRSTVVAAPKE</sequence>
<dbReference type="InParanoid" id="A0A2H3EGX2"/>
<evidence type="ECO:0000313" key="3">
    <source>
        <dbReference type="Proteomes" id="UP000217790"/>
    </source>
</evidence>
<evidence type="ECO:0000256" key="1">
    <source>
        <dbReference type="SAM" id="MobiDB-lite"/>
    </source>
</evidence>
<name>A0A2H3EGX2_ARMGA</name>
<gene>
    <name evidence="2" type="ORF">ARMGADRAFT_1158721</name>
</gene>
<feature type="region of interest" description="Disordered" evidence="1">
    <location>
        <begin position="228"/>
        <end position="571"/>
    </location>
</feature>